<dbReference type="InterPro" id="IPR036633">
    <property type="entry name" value="Prn/Lys/Arg_de-COase_C_sf"/>
</dbReference>
<keyword evidence="2" id="KW-0663">Pyridoxal phosphate</keyword>
<gene>
    <name evidence="4" type="ORF">AB835_11415</name>
</gene>
<dbReference type="Pfam" id="PF01276">
    <property type="entry name" value="OKR_DC_1"/>
    <property type="match status" value="1"/>
</dbReference>
<protein>
    <recommendedName>
        <fullName evidence="3">Orn/Lys/Arg decarboxylases family 1 pyridoxal-P attachment site domain-containing protein</fullName>
    </recommendedName>
</protein>
<proteinExistence type="predicted"/>
<dbReference type="SUPFAM" id="SSF55904">
    <property type="entry name" value="Ornithine decarboxylase C-terminal domain"/>
    <property type="match status" value="1"/>
</dbReference>
<reference evidence="4 5" key="1">
    <citation type="journal article" date="2016" name="Appl. Environ. Microbiol.">
        <title>Lack of Overt Genome Reduction in the Bryostatin-Producing Bryozoan Symbiont "Candidatus Endobugula sertula".</title>
        <authorList>
            <person name="Miller I.J."/>
            <person name="Vanee N."/>
            <person name="Fong S.S."/>
            <person name="Lim-Fong G.E."/>
            <person name="Kwan J.C."/>
        </authorList>
    </citation>
    <scope>NUCLEOTIDE SEQUENCE [LARGE SCALE GENOMIC DNA]</scope>
    <source>
        <strain evidence="4">AB1-4</strain>
    </source>
</reference>
<organism evidence="4 5">
    <name type="scientific">Candidatus Endobugula sertula</name>
    <name type="common">Bugula neritina bacterial symbiont</name>
    <dbReference type="NCBI Taxonomy" id="62101"/>
    <lineage>
        <taxon>Bacteria</taxon>
        <taxon>Pseudomonadati</taxon>
        <taxon>Pseudomonadota</taxon>
        <taxon>Gammaproteobacteria</taxon>
        <taxon>Cellvibrionales</taxon>
        <taxon>Cellvibrionaceae</taxon>
        <taxon>Candidatus Endobugula</taxon>
    </lineage>
</organism>
<dbReference type="AlphaFoldDB" id="A0A1D2QN16"/>
<dbReference type="GO" id="GO:0003824">
    <property type="term" value="F:catalytic activity"/>
    <property type="evidence" value="ECO:0007669"/>
    <property type="project" value="InterPro"/>
</dbReference>
<dbReference type="PANTHER" id="PTHR43277">
    <property type="entry name" value="ARGININE DECARBOXYLASE"/>
    <property type="match status" value="1"/>
</dbReference>
<dbReference type="InterPro" id="IPR015421">
    <property type="entry name" value="PyrdxlP-dep_Trfase_major"/>
</dbReference>
<dbReference type="Proteomes" id="UP000242502">
    <property type="component" value="Unassembled WGS sequence"/>
</dbReference>
<evidence type="ECO:0000256" key="2">
    <source>
        <dbReference type="ARBA" id="ARBA00022898"/>
    </source>
</evidence>
<dbReference type="InterPro" id="IPR000310">
    <property type="entry name" value="Orn/Lys/Arg_deCO2ase_major_dom"/>
</dbReference>
<sequence length="460" mass="51537">MSINNNLLKQDLKTKMSQPHIRAHFPAHQGKMLRANTSYELDVPYIRKPLLHKAEERIAHVFGAANSWLLTQGASQGLLASIICAGMSTSRFGLAHNSHIAVIHGAILTDLELCYIPSKCAMPTTEEVMTFLDKNPPPVLILTAPNYRGEYIDLCRISHKCRSKNIKLIVDEVHGSHLALESNKYRMAMSQACDLVIHSPHKYVGALVQGALLHRPPSSAFSREQIDKALSLVNTTSCSNLIRISLEESIYHMVQTNTLTMRNNALKRIVSVGDIIDQWASDALYRETDLFDPWKLILKSDRVSGYELARRLLSMGLDHEFANEDEVLFVFSEANDETDMLRVKTMINDVYVSLRELPQPTYVVSPKIPMRIPDFGMKPRTAFFSRKQTMVSVTEALGAIACKPLAFEPPLISDKEGNDLKPSKIPQMPPGSPVIVPGERISEWHIECLDAQQLISVCDE</sequence>
<accession>A0A1D2QN16</accession>
<name>A0A1D2QN16_9GAMM</name>
<comment type="cofactor">
    <cofactor evidence="1">
        <name>pyridoxal 5'-phosphate</name>
        <dbReference type="ChEBI" id="CHEBI:597326"/>
    </cofactor>
</comment>
<evidence type="ECO:0000256" key="1">
    <source>
        <dbReference type="ARBA" id="ARBA00001933"/>
    </source>
</evidence>
<dbReference type="STRING" id="62101.AB835_11415"/>
<dbReference type="InterPro" id="IPR052357">
    <property type="entry name" value="Orn_Lys_Arg_decarboxylase-I"/>
</dbReference>
<evidence type="ECO:0000313" key="5">
    <source>
        <dbReference type="Proteomes" id="UP000242502"/>
    </source>
</evidence>
<dbReference type="InterPro" id="IPR015424">
    <property type="entry name" value="PyrdxlP-dep_Trfase"/>
</dbReference>
<comment type="caution">
    <text evidence="4">The sequence shown here is derived from an EMBL/GenBank/DDBJ whole genome shotgun (WGS) entry which is preliminary data.</text>
</comment>
<dbReference type="SUPFAM" id="SSF53383">
    <property type="entry name" value="PLP-dependent transferases"/>
    <property type="match status" value="1"/>
</dbReference>
<feature type="domain" description="Orn/Lys/Arg decarboxylases family 1 pyridoxal-P attachment site" evidence="3">
    <location>
        <begin position="40"/>
        <end position="294"/>
    </location>
</feature>
<dbReference type="PANTHER" id="PTHR43277:SF4">
    <property type="entry name" value="ARGININE DECARBOXYLASE"/>
    <property type="match status" value="1"/>
</dbReference>
<dbReference type="Gene3D" id="3.40.640.10">
    <property type="entry name" value="Type I PLP-dependent aspartate aminotransferase-like (Major domain)"/>
    <property type="match status" value="1"/>
</dbReference>
<evidence type="ECO:0000259" key="3">
    <source>
        <dbReference type="Pfam" id="PF01276"/>
    </source>
</evidence>
<dbReference type="EMBL" id="MDLC01000045">
    <property type="protein sequence ID" value="ODS22955.1"/>
    <property type="molecule type" value="Genomic_DNA"/>
</dbReference>
<evidence type="ECO:0000313" key="4">
    <source>
        <dbReference type="EMBL" id="ODS22955.1"/>
    </source>
</evidence>